<dbReference type="InterPro" id="IPR036390">
    <property type="entry name" value="WH_DNA-bd_sf"/>
</dbReference>
<dbReference type="Proteomes" id="UP000887159">
    <property type="component" value="Unassembled WGS sequence"/>
</dbReference>
<dbReference type="InterPro" id="IPR011991">
    <property type="entry name" value="ArsR-like_HTH"/>
</dbReference>
<dbReference type="AlphaFoldDB" id="A0A8X6V0M1"/>
<organism evidence="1 2">
    <name type="scientific">Trichonephila clavipes</name>
    <name type="common">Golden silk orbweaver</name>
    <name type="synonym">Nephila clavipes</name>
    <dbReference type="NCBI Taxonomy" id="2585209"/>
    <lineage>
        <taxon>Eukaryota</taxon>
        <taxon>Metazoa</taxon>
        <taxon>Ecdysozoa</taxon>
        <taxon>Arthropoda</taxon>
        <taxon>Chelicerata</taxon>
        <taxon>Arachnida</taxon>
        <taxon>Araneae</taxon>
        <taxon>Araneomorphae</taxon>
        <taxon>Entelegynae</taxon>
        <taxon>Araneoidea</taxon>
        <taxon>Nephilidae</taxon>
        <taxon>Trichonephila</taxon>
    </lineage>
</organism>
<evidence type="ECO:0000313" key="1">
    <source>
        <dbReference type="EMBL" id="GFX90408.1"/>
    </source>
</evidence>
<evidence type="ECO:0000313" key="2">
    <source>
        <dbReference type="Proteomes" id="UP000887159"/>
    </source>
</evidence>
<keyword evidence="2" id="KW-1185">Reference proteome</keyword>
<dbReference type="EMBL" id="BMAU01021098">
    <property type="protein sequence ID" value="GFX90408.1"/>
    <property type="molecule type" value="Genomic_DNA"/>
</dbReference>
<accession>A0A8X6V0M1</accession>
<dbReference type="SUPFAM" id="SSF46785">
    <property type="entry name" value="Winged helix' DNA-binding domain"/>
    <property type="match status" value="1"/>
</dbReference>
<comment type="caution">
    <text evidence="1">The sequence shown here is derived from an EMBL/GenBank/DDBJ whole genome shotgun (WGS) entry which is preliminary data.</text>
</comment>
<reference evidence="1" key="1">
    <citation type="submission" date="2020-08" db="EMBL/GenBank/DDBJ databases">
        <title>Multicomponent nature underlies the extraordinary mechanical properties of spider dragline silk.</title>
        <authorList>
            <person name="Kono N."/>
            <person name="Nakamura H."/>
            <person name="Mori M."/>
            <person name="Yoshida Y."/>
            <person name="Ohtoshi R."/>
            <person name="Malay A.D."/>
            <person name="Moran D.A.P."/>
            <person name="Tomita M."/>
            <person name="Numata K."/>
            <person name="Arakawa K."/>
        </authorList>
    </citation>
    <scope>NUCLEOTIDE SEQUENCE</scope>
</reference>
<protein>
    <submittedName>
        <fullName evidence="1">Mariner Mos1 transposase</fullName>
    </submittedName>
</protein>
<gene>
    <name evidence="1" type="primary">mariner T</name>
    <name evidence="1" type="ORF">TNCV_5067951</name>
</gene>
<dbReference type="CDD" id="cd00090">
    <property type="entry name" value="HTH_ARSR"/>
    <property type="match status" value="1"/>
</dbReference>
<sequence>MISKAVAELGQRFRVSNALWIQPSPYSRNFRRNRGKNRAMLKSKAYFYHVDDEPDNINGDFDVEDQHGGGREKVFEDAELEALLDQDSCQTQQELAGSLGVTQQAISKRLKVMGMIQKQGNWVPYELKPRDVERLLFACEQLLERQR</sequence>
<name>A0A8X6V0M1_TRICX</name>
<dbReference type="InterPro" id="IPR036388">
    <property type="entry name" value="WH-like_DNA-bd_sf"/>
</dbReference>
<dbReference type="Gene3D" id="1.10.10.10">
    <property type="entry name" value="Winged helix-like DNA-binding domain superfamily/Winged helix DNA-binding domain"/>
    <property type="match status" value="1"/>
</dbReference>
<proteinExistence type="predicted"/>